<dbReference type="OrthoDB" id="2668416at2759"/>
<organism evidence="1 2">
    <name type="scientific">Trichonephila inaurata madagascariensis</name>
    <dbReference type="NCBI Taxonomy" id="2747483"/>
    <lineage>
        <taxon>Eukaryota</taxon>
        <taxon>Metazoa</taxon>
        <taxon>Ecdysozoa</taxon>
        <taxon>Arthropoda</taxon>
        <taxon>Chelicerata</taxon>
        <taxon>Arachnida</taxon>
        <taxon>Araneae</taxon>
        <taxon>Araneomorphae</taxon>
        <taxon>Entelegynae</taxon>
        <taxon>Araneoidea</taxon>
        <taxon>Nephilidae</taxon>
        <taxon>Trichonephila</taxon>
        <taxon>Trichonephila inaurata</taxon>
    </lineage>
</organism>
<accession>A0A8X6YWR5</accession>
<proteinExistence type="predicted"/>
<sequence>MEIFLSTIPDETKALGFWGETPSDTLDFRVFPLQMPIPIRDSPSANKVFDKGREVEWEILLFLTSIYVSLNAAYRERRMWAKVRSSEWWERVVLQSWDDDFKENFRVSR</sequence>
<dbReference type="EMBL" id="BMAV01022750">
    <property type="protein sequence ID" value="GFY77987.1"/>
    <property type="molecule type" value="Genomic_DNA"/>
</dbReference>
<dbReference type="Proteomes" id="UP000886998">
    <property type="component" value="Unassembled WGS sequence"/>
</dbReference>
<protein>
    <submittedName>
        <fullName evidence="1">Uncharacterized protein</fullName>
    </submittedName>
</protein>
<dbReference type="AlphaFoldDB" id="A0A8X6YWR5"/>
<evidence type="ECO:0000313" key="1">
    <source>
        <dbReference type="EMBL" id="GFY77987.1"/>
    </source>
</evidence>
<name>A0A8X6YWR5_9ARAC</name>
<comment type="caution">
    <text evidence="1">The sequence shown here is derived from an EMBL/GenBank/DDBJ whole genome shotgun (WGS) entry which is preliminary data.</text>
</comment>
<keyword evidence="2" id="KW-1185">Reference proteome</keyword>
<evidence type="ECO:0000313" key="2">
    <source>
        <dbReference type="Proteomes" id="UP000886998"/>
    </source>
</evidence>
<gene>
    <name evidence="1" type="ORF">TNIN_381271</name>
</gene>
<reference evidence="1" key="1">
    <citation type="submission" date="2020-08" db="EMBL/GenBank/DDBJ databases">
        <title>Multicomponent nature underlies the extraordinary mechanical properties of spider dragline silk.</title>
        <authorList>
            <person name="Kono N."/>
            <person name="Nakamura H."/>
            <person name="Mori M."/>
            <person name="Yoshida Y."/>
            <person name="Ohtoshi R."/>
            <person name="Malay A.D."/>
            <person name="Moran D.A.P."/>
            <person name="Tomita M."/>
            <person name="Numata K."/>
            <person name="Arakawa K."/>
        </authorList>
    </citation>
    <scope>NUCLEOTIDE SEQUENCE</scope>
</reference>